<gene>
    <name evidence="2" type="ORF">NX720_11475</name>
</gene>
<dbReference type="EMBL" id="CP103300">
    <property type="protein sequence ID" value="UYM18484.1"/>
    <property type="molecule type" value="Genomic_DNA"/>
</dbReference>
<accession>A0ABY6H2X6</accession>
<dbReference type="RefSeq" id="WP_262601245.1">
    <property type="nucleotide sequence ID" value="NZ_CP103300.1"/>
</dbReference>
<evidence type="ECO:0000313" key="3">
    <source>
        <dbReference type="Proteomes" id="UP001163255"/>
    </source>
</evidence>
<keyword evidence="1" id="KW-1133">Transmembrane helix</keyword>
<dbReference type="Proteomes" id="UP001163255">
    <property type="component" value="Chromosome"/>
</dbReference>
<reference evidence="2" key="1">
    <citation type="submission" date="2022-10" db="EMBL/GenBank/DDBJ databases">
        <title>Completed Genome Sequence of two octocoral isolated bacterium, Endozoicomonas euniceicola EF212T and Endozoicomonas gorgoniicola PS125T.</title>
        <authorList>
            <person name="Chiou Y.-J."/>
            <person name="Chen Y.-H."/>
        </authorList>
    </citation>
    <scope>NUCLEOTIDE SEQUENCE</scope>
    <source>
        <strain evidence="2">EF212</strain>
    </source>
</reference>
<protein>
    <submittedName>
        <fullName evidence="2">Uncharacterized protein</fullName>
    </submittedName>
</protein>
<keyword evidence="1" id="KW-0472">Membrane</keyword>
<sequence length="62" mass="6840">MSAAAEATAIRLYIIKFGILIMTAYALSFLSYEKIVLAFGFWLLAFGFWLLAGQMVSGLLLC</sequence>
<evidence type="ECO:0000313" key="2">
    <source>
        <dbReference type="EMBL" id="UYM18484.1"/>
    </source>
</evidence>
<feature type="transmembrane region" description="Helical" evidence="1">
    <location>
        <begin position="38"/>
        <end position="61"/>
    </location>
</feature>
<keyword evidence="3" id="KW-1185">Reference proteome</keyword>
<evidence type="ECO:0000256" key="1">
    <source>
        <dbReference type="SAM" id="Phobius"/>
    </source>
</evidence>
<proteinExistence type="predicted"/>
<keyword evidence="1" id="KW-0812">Transmembrane</keyword>
<feature type="transmembrane region" description="Helical" evidence="1">
    <location>
        <begin position="12"/>
        <end position="32"/>
    </location>
</feature>
<name>A0ABY6H2X6_9GAMM</name>
<organism evidence="2 3">
    <name type="scientific">Endozoicomonas euniceicola</name>
    <dbReference type="NCBI Taxonomy" id="1234143"/>
    <lineage>
        <taxon>Bacteria</taxon>
        <taxon>Pseudomonadati</taxon>
        <taxon>Pseudomonadota</taxon>
        <taxon>Gammaproteobacteria</taxon>
        <taxon>Oceanospirillales</taxon>
        <taxon>Endozoicomonadaceae</taxon>
        <taxon>Endozoicomonas</taxon>
    </lineage>
</organism>